<dbReference type="Gene3D" id="2.30.320.10">
    <property type="entry name" value="YwqG-like"/>
    <property type="match status" value="1"/>
</dbReference>
<dbReference type="RefSeq" id="WP_377190708.1">
    <property type="nucleotide sequence ID" value="NZ_JBHUOG010000002.1"/>
</dbReference>
<keyword evidence="2" id="KW-1185">Reference proteome</keyword>
<dbReference type="InterPro" id="IPR035948">
    <property type="entry name" value="YwqG-like_sf"/>
</dbReference>
<protein>
    <submittedName>
        <fullName evidence="1">DUF1963 domain-containing protein</fullName>
    </submittedName>
</protein>
<dbReference type="EMBL" id="JBHUOG010000002">
    <property type="protein sequence ID" value="MFD2797575.1"/>
    <property type="molecule type" value="Genomic_DNA"/>
</dbReference>
<proteinExistence type="predicted"/>
<evidence type="ECO:0000313" key="1">
    <source>
        <dbReference type="EMBL" id="MFD2797575.1"/>
    </source>
</evidence>
<accession>A0ABW5W4W8</accession>
<dbReference type="Proteomes" id="UP001597479">
    <property type="component" value="Unassembled WGS sequence"/>
</dbReference>
<dbReference type="InterPro" id="IPR015315">
    <property type="entry name" value="DUF1963"/>
</dbReference>
<sequence length="290" mass="32595">MGYREQFRRAALGLDVPEDEVSRFIGHLRWAIRLEGAAGSGGVPVGRFGGSPRLPVGTSWPDNGQGDLPFVFSVDCAALPRVDGFDLPLDGSLLFFLDHRYDHEECHAEHRGYARVMHVPAGAETAVAEPPHSELVADEQYDVSAAVVAWLPDCLDMDEDEMLPFHEQMAHELRSSMPHLDELEALADELWPPSDGLSSGFLGGYADDEVLEMLANQILREREKSDGTTIPREEWFDRMADEQRRLMNEWVSLASFLPFAELYYGRMSIHRDDLAAGRLDRMLSMTDFTE</sequence>
<organism evidence="1 2">
    <name type="scientific">Promicromonospora vindobonensis</name>
    <dbReference type="NCBI Taxonomy" id="195748"/>
    <lineage>
        <taxon>Bacteria</taxon>
        <taxon>Bacillati</taxon>
        <taxon>Actinomycetota</taxon>
        <taxon>Actinomycetes</taxon>
        <taxon>Micrococcales</taxon>
        <taxon>Promicromonosporaceae</taxon>
        <taxon>Promicromonospora</taxon>
    </lineage>
</organism>
<evidence type="ECO:0000313" key="2">
    <source>
        <dbReference type="Proteomes" id="UP001597479"/>
    </source>
</evidence>
<dbReference type="SUPFAM" id="SSF103032">
    <property type="entry name" value="Hypothetical protein YwqG"/>
    <property type="match status" value="1"/>
</dbReference>
<name>A0ABW5W4W8_9MICO</name>
<dbReference type="Pfam" id="PF09234">
    <property type="entry name" value="DUF1963"/>
    <property type="match status" value="1"/>
</dbReference>
<gene>
    <name evidence="1" type="ORF">ACFS27_28735</name>
</gene>
<reference evidence="2" key="1">
    <citation type="journal article" date="2019" name="Int. J. Syst. Evol. Microbiol.">
        <title>The Global Catalogue of Microorganisms (GCM) 10K type strain sequencing project: providing services to taxonomists for standard genome sequencing and annotation.</title>
        <authorList>
            <consortium name="The Broad Institute Genomics Platform"/>
            <consortium name="The Broad Institute Genome Sequencing Center for Infectious Disease"/>
            <person name="Wu L."/>
            <person name="Ma J."/>
        </authorList>
    </citation>
    <scope>NUCLEOTIDE SEQUENCE [LARGE SCALE GENOMIC DNA]</scope>
    <source>
        <strain evidence="2">CCM 7044</strain>
    </source>
</reference>
<comment type="caution">
    <text evidence="1">The sequence shown here is derived from an EMBL/GenBank/DDBJ whole genome shotgun (WGS) entry which is preliminary data.</text>
</comment>